<dbReference type="GO" id="GO:0016491">
    <property type="term" value="F:oxidoreductase activity"/>
    <property type="evidence" value="ECO:0007669"/>
    <property type="project" value="UniProtKB-KW"/>
</dbReference>
<dbReference type="Proteomes" id="UP000218811">
    <property type="component" value="Unassembled WGS sequence"/>
</dbReference>
<dbReference type="EMBL" id="KB468135">
    <property type="protein sequence ID" value="PCH42890.1"/>
    <property type="molecule type" value="Genomic_DNA"/>
</dbReference>
<dbReference type="PRINTS" id="PR00081">
    <property type="entry name" value="GDHRDH"/>
</dbReference>
<dbReference type="PANTHER" id="PTHR43976">
    <property type="entry name" value="SHORT CHAIN DEHYDROGENASE"/>
    <property type="match status" value="1"/>
</dbReference>
<dbReference type="OrthoDB" id="1274115at2759"/>
<keyword evidence="5" id="KW-1185">Reference proteome</keyword>
<evidence type="ECO:0000313" key="5">
    <source>
        <dbReference type="Proteomes" id="UP000218811"/>
    </source>
</evidence>
<dbReference type="Pfam" id="PF00106">
    <property type="entry name" value="adh_short"/>
    <property type="match status" value="1"/>
</dbReference>
<dbReference type="PANTHER" id="PTHR43976:SF16">
    <property type="entry name" value="SHORT-CHAIN DEHYDROGENASE_REDUCTASE FAMILY PROTEIN"/>
    <property type="match status" value="1"/>
</dbReference>
<dbReference type="SUPFAM" id="SSF51735">
    <property type="entry name" value="NAD(P)-binding Rossmann-fold domains"/>
    <property type="match status" value="1"/>
</dbReference>
<dbReference type="Gene3D" id="3.40.50.720">
    <property type="entry name" value="NAD(P)-binding Rossmann-like Domain"/>
    <property type="match status" value="1"/>
</dbReference>
<name>A0A2H3JL23_WOLCO</name>
<evidence type="ECO:0000256" key="1">
    <source>
        <dbReference type="ARBA" id="ARBA00006484"/>
    </source>
</evidence>
<dbReference type="CDD" id="cd05374">
    <property type="entry name" value="17beta-HSD-like_SDR_c"/>
    <property type="match status" value="1"/>
</dbReference>
<comment type="similarity">
    <text evidence="1 3">Belongs to the short-chain dehydrogenases/reductases (SDR) family.</text>
</comment>
<dbReference type="AlphaFoldDB" id="A0A2H3JL23"/>
<keyword evidence="2" id="KW-0560">Oxidoreductase</keyword>
<evidence type="ECO:0000256" key="3">
    <source>
        <dbReference type="RuleBase" id="RU000363"/>
    </source>
</evidence>
<reference evidence="4 5" key="1">
    <citation type="journal article" date="2012" name="Science">
        <title>The Paleozoic origin of enzymatic lignin decomposition reconstructed from 31 fungal genomes.</title>
        <authorList>
            <person name="Floudas D."/>
            <person name="Binder M."/>
            <person name="Riley R."/>
            <person name="Barry K."/>
            <person name="Blanchette R.A."/>
            <person name="Henrissat B."/>
            <person name="Martinez A.T."/>
            <person name="Otillar R."/>
            <person name="Spatafora J.W."/>
            <person name="Yadav J.S."/>
            <person name="Aerts A."/>
            <person name="Benoit I."/>
            <person name="Boyd A."/>
            <person name="Carlson A."/>
            <person name="Copeland A."/>
            <person name="Coutinho P.M."/>
            <person name="de Vries R.P."/>
            <person name="Ferreira P."/>
            <person name="Findley K."/>
            <person name="Foster B."/>
            <person name="Gaskell J."/>
            <person name="Glotzer D."/>
            <person name="Gorecki P."/>
            <person name="Heitman J."/>
            <person name="Hesse C."/>
            <person name="Hori C."/>
            <person name="Igarashi K."/>
            <person name="Jurgens J.A."/>
            <person name="Kallen N."/>
            <person name="Kersten P."/>
            <person name="Kohler A."/>
            <person name="Kuees U."/>
            <person name="Kumar T.K.A."/>
            <person name="Kuo A."/>
            <person name="LaButti K."/>
            <person name="Larrondo L.F."/>
            <person name="Lindquist E."/>
            <person name="Ling A."/>
            <person name="Lombard V."/>
            <person name="Lucas S."/>
            <person name="Lundell T."/>
            <person name="Martin R."/>
            <person name="McLaughlin D.J."/>
            <person name="Morgenstern I."/>
            <person name="Morin E."/>
            <person name="Murat C."/>
            <person name="Nagy L.G."/>
            <person name="Nolan M."/>
            <person name="Ohm R.A."/>
            <person name="Patyshakuliyeva A."/>
            <person name="Rokas A."/>
            <person name="Ruiz-Duenas F.J."/>
            <person name="Sabat G."/>
            <person name="Salamov A."/>
            <person name="Samejima M."/>
            <person name="Schmutz J."/>
            <person name="Slot J.C."/>
            <person name="St John F."/>
            <person name="Stenlid J."/>
            <person name="Sun H."/>
            <person name="Sun S."/>
            <person name="Syed K."/>
            <person name="Tsang A."/>
            <person name="Wiebenga A."/>
            <person name="Young D."/>
            <person name="Pisabarro A."/>
            <person name="Eastwood D.C."/>
            <person name="Martin F."/>
            <person name="Cullen D."/>
            <person name="Grigoriev I.V."/>
            <person name="Hibbett D.S."/>
        </authorList>
    </citation>
    <scope>NUCLEOTIDE SEQUENCE [LARGE SCALE GENOMIC DNA]</scope>
    <source>
        <strain evidence="4 5">MD-104</strain>
    </source>
</reference>
<dbReference type="STRING" id="742152.A0A2H3JL23"/>
<dbReference type="InterPro" id="IPR002347">
    <property type="entry name" value="SDR_fam"/>
</dbReference>
<evidence type="ECO:0000256" key="2">
    <source>
        <dbReference type="ARBA" id="ARBA00023002"/>
    </source>
</evidence>
<evidence type="ECO:0000313" key="4">
    <source>
        <dbReference type="EMBL" id="PCH42890.1"/>
    </source>
</evidence>
<gene>
    <name evidence="4" type="ORF">WOLCODRAFT_138099</name>
</gene>
<organism evidence="4 5">
    <name type="scientific">Wolfiporia cocos (strain MD-104)</name>
    <name type="common">Brown rot fungus</name>
    <dbReference type="NCBI Taxonomy" id="742152"/>
    <lineage>
        <taxon>Eukaryota</taxon>
        <taxon>Fungi</taxon>
        <taxon>Dikarya</taxon>
        <taxon>Basidiomycota</taxon>
        <taxon>Agaricomycotina</taxon>
        <taxon>Agaricomycetes</taxon>
        <taxon>Polyporales</taxon>
        <taxon>Phaeolaceae</taxon>
        <taxon>Wolfiporia</taxon>
    </lineage>
</organism>
<accession>A0A2H3JL23</accession>
<proteinExistence type="inferred from homology"/>
<protein>
    <submittedName>
        <fullName evidence="4">NAD(P)-binding protein</fullName>
    </submittedName>
</protein>
<dbReference type="InterPro" id="IPR051911">
    <property type="entry name" value="SDR_oxidoreductase"/>
</dbReference>
<dbReference type="OMA" id="WKDVICD"/>
<dbReference type="PRINTS" id="PR00080">
    <property type="entry name" value="SDRFAMILY"/>
</dbReference>
<sequence>MEPTADQKVWFITGTSTGFGKRLVQITLARGDLVIATVRRIEDFQLTLSQEDSSRLRIVALDLTDTVESIEKTIAEAVAFWGRIDVLVNNAGWAPKSIIEEGHMKLSAPLFQTNVFGMLNVTNAVLPHMRERRSGTVVFFGSRSVWKADTVLTGFYIATKAAIHAIGETYAAELAPFGIRVLILAPGGFRTENIATAPLTIDKHITDYDATREREIALFRERWKDVPGDPMKAMNLLVDVVRGEGRAHGKKFPLFLPLGNPTYDAARAHCTRLLQTMDEWEDIAKDLDFDPEE</sequence>
<dbReference type="InterPro" id="IPR036291">
    <property type="entry name" value="NAD(P)-bd_dom_sf"/>
</dbReference>